<dbReference type="AlphaFoldDB" id="A0AAN8T0R6"/>
<name>A0AAN8T0R6_SOLBU</name>
<comment type="caution">
    <text evidence="1">The sequence shown here is derived from an EMBL/GenBank/DDBJ whole genome shotgun (WGS) entry which is preliminary data.</text>
</comment>
<gene>
    <name evidence="1" type="ORF">RDI58_024277</name>
</gene>
<proteinExistence type="predicted"/>
<accession>A0AAN8T0R6</accession>
<dbReference type="EMBL" id="JBANQN010000010">
    <property type="protein sequence ID" value="KAK6777559.1"/>
    <property type="molecule type" value="Genomic_DNA"/>
</dbReference>
<reference evidence="1 2" key="1">
    <citation type="submission" date="2024-02" db="EMBL/GenBank/DDBJ databases">
        <title>de novo genome assembly of Solanum bulbocastanum strain 11H21.</title>
        <authorList>
            <person name="Hosaka A.J."/>
        </authorList>
    </citation>
    <scope>NUCLEOTIDE SEQUENCE [LARGE SCALE GENOMIC DNA]</scope>
    <source>
        <tissue evidence="1">Young leaves</tissue>
    </source>
</reference>
<organism evidence="1 2">
    <name type="scientific">Solanum bulbocastanum</name>
    <name type="common">Wild potato</name>
    <dbReference type="NCBI Taxonomy" id="147425"/>
    <lineage>
        <taxon>Eukaryota</taxon>
        <taxon>Viridiplantae</taxon>
        <taxon>Streptophyta</taxon>
        <taxon>Embryophyta</taxon>
        <taxon>Tracheophyta</taxon>
        <taxon>Spermatophyta</taxon>
        <taxon>Magnoliopsida</taxon>
        <taxon>eudicotyledons</taxon>
        <taxon>Gunneridae</taxon>
        <taxon>Pentapetalae</taxon>
        <taxon>asterids</taxon>
        <taxon>lamiids</taxon>
        <taxon>Solanales</taxon>
        <taxon>Solanaceae</taxon>
        <taxon>Solanoideae</taxon>
        <taxon>Solaneae</taxon>
        <taxon>Solanum</taxon>
    </lineage>
</organism>
<evidence type="ECO:0000313" key="2">
    <source>
        <dbReference type="Proteomes" id="UP001371456"/>
    </source>
</evidence>
<protein>
    <submittedName>
        <fullName evidence="1">Uncharacterized protein</fullName>
    </submittedName>
</protein>
<sequence>MTQMTCQEVTSLKSDTLDVTSLKSDTLGCHLPKKWHIDTSLWITTFFKSNTHEIRSSSLSNKPKRT</sequence>
<evidence type="ECO:0000313" key="1">
    <source>
        <dbReference type="EMBL" id="KAK6777559.1"/>
    </source>
</evidence>
<dbReference type="Proteomes" id="UP001371456">
    <property type="component" value="Unassembled WGS sequence"/>
</dbReference>
<keyword evidence="2" id="KW-1185">Reference proteome</keyword>